<evidence type="ECO:0000313" key="2">
    <source>
        <dbReference type="Proteomes" id="UP001065174"/>
    </source>
</evidence>
<keyword evidence="2" id="KW-1185">Reference proteome</keyword>
<reference evidence="1" key="1">
    <citation type="submission" date="2022-09" db="EMBL/GenBank/DDBJ databases">
        <title>Comparative genomics and taxonomic characterization of three novel marine species of genus Reichenbachiella exhibiting antioxidant and polysaccharide degradation activities.</title>
        <authorList>
            <person name="Muhammad N."/>
            <person name="Lee Y.-J."/>
            <person name="Ko J."/>
            <person name="Kim S.-G."/>
        </authorList>
    </citation>
    <scope>NUCLEOTIDE SEQUENCE</scope>
    <source>
        <strain evidence="1">BKB1-1</strain>
    </source>
</reference>
<proteinExistence type="predicted"/>
<dbReference type="RefSeq" id="WP_262310752.1">
    <property type="nucleotide sequence ID" value="NZ_CP106679.1"/>
</dbReference>
<sequence>MVFNQGKTAFFKNTNILEEDQVFETSKGIYSEDALATVTTDKDIKTTCKGIVTNAIQSSLKEDFWPKTGYFQTEIFIPKGKKSSYPELDDAFGRFKDLFGKDLETQLTEEQTTELQAIVSIWKNSLVKANSSPGSLDMNDLTEEQINYNLAVGYAWLGNFSDSWESLSKTEGLDPEMIKNFSKWLTKYENKYMMSNFNYDVEKMLLGKWVMADVKYQTNSSNKGEKPEYKSLMDQIDGCNKEFKMTFFSGKKVTLDFAAGCDSNNYFWRVYRNKKSEEKYLIWDSDINELGRDANSVYKFKSINSNQFEVIGHFNPSKGEMFEEAVILFEKILN</sequence>
<name>A0ABY6CV48_9BACT</name>
<dbReference type="Proteomes" id="UP001065174">
    <property type="component" value="Chromosome"/>
</dbReference>
<dbReference type="EMBL" id="CP106679">
    <property type="protein sequence ID" value="UXP33323.1"/>
    <property type="molecule type" value="Genomic_DNA"/>
</dbReference>
<organism evidence="1 2">
    <name type="scientific">Reichenbachiella agarivorans</name>
    <dbReference type="NCBI Taxonomy" id="2979464"/>
    <lineage>
        <taxon>Bacteria</taxon>
        <taxon>Pseudomonadati</taxon>
        <taxon>Bacteroidota</taxon>
        <taxon>Cytophagia</taxon>
        <taxon>Cytophagales</taxon>
        <taxon>Reichenbachiellaceae</taxon>
        <taxon>Reichenbachiella</taxon>
    </lineage>
</organism>
<protein>
    <submittedName>
        <fullName evidence="1">Uncharacterized protein</fullName>
    </submittedName>
</protein>
<evidence type="ECO:0000313" key="1">
    <source>
        <dbReference type="EMBL" id="UXP33323.1"/>
    </source>
</evidence>
<accession>A0ABY6CV48</accession>
<gene>
    <name evidence="1" type="ORF">N6H18_05080</name>
</gene>